<feature type="compositionally biased region" description="Polar residues" evidence="1">
    <location>
        <begin position="395"/>
        <end position="416"/>
    </location>
</feature>
<name>A0A9N9AXR2_9GLOM</name>
<feature type="region of interest" description="Disordered" evidence="1">
    <location>
        <begin position="613"/>
        <end position="641"/>
    </location>
</feature>
<feature type="compositionally biased region" description="Polar residues" evidence="1">
    <location>
        <begin position="344"/>
        <end position="357"/>
    </location>
</feature>
<dbReference type="InterPro" id="IPR036638">
    <property type="entry name" value="HLH_DNA-bd_sf"/>
</dbReference>
<feature type="compositionally biased region" description="Low complexity" evidence="1">
    <location>
        <begin position="536"/>
        <end position="571"/>
    </location>
</feature>
<feature type="compositionally biased region" description="Basic and acidic residues" evidence="1">
    <location>
        <begin position="358"/>
        <end position="371"/>
    </location>
</feature>
<feature type="domain" description="BHLH" evidence="2">
    <location>
        <begin position="505"/>
        <end position="593"/>
    </location>
</feature>
<dbReference type="Pfam" id="PF00010">
    <property type="entry name" value="HLH"/>
    <property type="match status" value="1"/>
</dbReference>
<dbReference type="OrthoDB" id="5344169at2759"/>
<organism evidence="3 4">
    <name type="scientific">Acaulospora morrowiae</name>
    <dbReference type="NCBI Taxonomy" id="94023"/>
    <lineage>
        <taxon>Eukaryota</taxon>
        <taxon>Fungi</taxon>
        <taxon>Fungi incertae sedis</taxon>
        <taxon>Mucoromycota</taxon>
        <taxon>Glomeromycotina</taxon>
        <taxon>Glomeromycetes</taxon>
        <taxon>Diversisporales</taxon>
        <taxon>Acaulosporaceae</taxon>
        <taxon>Acaulospora</taxon>
    </lineage>
</organism>
<dbReference type="AlphaFoldDB" id="A0A9N9AXR2"/>
<proteinExistence type="predicted"/>
<dbReference type="Proteomes" id="UP000789342">
    <property type="component" value="Unassembled WGS sequence"/>
</dbReference>
<feature type="region of interest" description="Disordered" evidence="1">
    <location>
        <begin position="318"/>
        <end position="461"/>
    </location>
</feature>
<reference evidence="3" key="1">
    <citation type="submission" date="2021-06" db="EMBL/GenBank/DDBJ databases">
        <authorList>
            <person name="Kallberg Y."/>
            <person name="Tangrot J."/>
            <person name="Rosling A."/>
        </authorList>
    </citation>
    <scope>NUCLEOTIDE SEQUENCE</scope>
    <source>
        <strain evidence="3">CL551</strain>
    </source>
</reference>
<accession>A0A9N9AXR2</accession>
<protein>
    <submittedName>
        <fullName evidence="3">10471_t:CDS:1</fullName>
    </submittedName>
</protein>
<gene>
    <name evidence="3" type="ORF">AMORRO_LOCUS5351</name>
</gene>
<evidence type="ECO:0000256" key="1">
    <source>
        <dbReference type="SAM" id="MobiDB-lite"/>
    </source>
</evidence>
<feature type="region of interest" description="Disordered" evidence="1">
    <location>
        <begin position="188"/>
        <end position="234"/>
    </location>
</feature>
<sequence length="641" mass="69693">MGSFSNFNASDLGSTDLDFEQYQNLDFDFLPVETQSQSDGNRKNLGTHDYHQHNAALLTSGNLSSHHNFTLAAVTPPFTLPNDMLPTPEGSEHNVCPDAMLMSPYTLTTIEEAFQEDERRYFESLEISALGNQQCISYYVNPGLSSPLTSPASSPIQIVNVSNNSPIIPSSQKSCSSLNHVNNVQRFSTINKQKSEKSNSISQNPRRKSSHNNNVDDINHSSENNGNGTKKLTMIMTDSPPQMVNMTNLEQMTSPMMNMVIAPSTSSSTAVMQEPMPNLNLGSNLVSAATSTLLSLAVQNGSSAPSFSENIAPITPSSLMKLNEKSSLKPSQSGRKSGQEKSSPKSSQNQTQNLKQSGENKDQTSEQRSSGKEINQSIFIAPSPPTKKSIKVATTVASGTQPMTIQPNVSPVSPRTMSPMILPSSPIARRSYTHNGSSSTLNSSKSPQALKPTISPNLKPKLPGVIADEVAEQLAKKSNYQSILEGTAKSLGISYSSDVHSSLESRRTTHKAAEQKRRDSLKQSFDELKKVVPFHSTDSSNSNNGNNGNGNSSGSDGNNSSNSTGKNGDGNPSMKNVSKLFLLKRAHDYIVELHKITREKDDIIQKLSEELGELRQSKKQKVEHDQQNEDKMEISKDKSDA</sequence>
<dbReference type="PROSITE" id="PS50888">
    <property type="entry name" value="BHLH"/>
    <property type="match status" value="1"/>
</dbReference>
<keyword evidence="4" id="KW-1185">Reference proteome</keyword>
<feature type="compositionally biased region" description="Polar residues" evidence="1">
    <location>
        <begin position="188"/>
        <end position="204"/>
    </location>
</feature>
<dbReference type="Gene3D" id="4.10.280.10">
    <property type="entry name" value="Helix-loop-helix DNA-binding domain"/>
    <property type="match status" value="1"/>
</dbReference>
<dbReference type="SUPFAM" id="SSF47459">
    <property type="entry name" value="HLH, helix-loop-helix DNA-binding domain"/>
    <property type="match status" value="1"/>
</dbReference>
<dbReference type="GO" id="GO:0046983">
    <property type="term" value="F:protein dimerization activity"/>
    <property type="evidence" value="ECO:0007669"/>
    <property type="project" value="InterPro"/>
</dbReference>
<feature type="compositionally biased region" description="Low complexity" evidence="1">
    <location>
        <begin position="437"/>
        <end position="446"/>
    </location>
</feature>
<feature type="compositionally biased region" description="Basic and acidic residues" evidence="1">
    <location>
        <begin position="501"/>
        <end position="530"/>
    </location>
</feature>
<comment type="caution">
    <text evidence="3">The sequence shown here is derived from an EMBL/GenBank/DDBJ whole genome shotgun (WGS) entry which is preliminary data.</text>
</comment>
<evidence type="ECO:0000259" key="2">
    <source>
        <dbReference type="PROSITE" id="PS50888"/>
    </source>
</evidence>
<evidence type="ECO:0000313" key="4">
    <source>
        <dbReference type="Proteomes" id="UP000789342"/>
    </source>
</evidence>
<evidence type="ECO:0000313" key="3">
    <source>
        <dbReference type="EMBL" id="CAG8545981.1"/>
    </source>
</evidence>
<feature type="compositionally biased region" description="Polar residues" evidence="1">
    <location>
        <begin position="211"/>
        <end position="230"/>
    </location>
</feature>
<dbReference type="SMART" id="SM00353">
    <property type="entry name" value="HLH"/>
    <property type="match status" value="1"/>
</dbReference>
<feature type="region of interest" description="Disordered" evidence="1">
    <location>
        <begin position="499"/>
        <end position="573"/>
    </location>
</feature>
<dbReference type="InterPro" id="IPR011598">
    <property type="entry name" value="bHLH_dom"/>
</dbReference>
<dbReference type="EMBL" id="CAJVPV010003204">
    <property type="protein sequence ID" value="CAG8545981.1"/>
    <property type="molecule type" value="Genomic_DNA"/>
</dbReference>